<protein>
    <submittedName>
        <fullName evidence="1">Uncharacterized protein</fullName>
    </submittedName>
</protein>
<dbReference type="Proteomes" id="UP000886501">
    <property type="component" value="Unassembled WGS sequence"/>
</dbReference>
<evidence type="ECO:0000313" key="2">
    <source>
        <dbReference type="Proteomes" id="UP000886501"/>
    </source>
</evidence>
<reference evidence="1" key="1">
    <citation type="submission" date="2019-10" db="EMBL/GenBank/DDBJ databases">
        <authorList>
            <consortium name="DOE Joint Genome Institute"/>
            <person name="Kuo A."/>
            <person name="Miyauchi S."/>
            <person name="Kiss E."/>
            <person name="Drula E."/>
            <person name="Kohler A."/>
            <person name="Sanchez-Garcia M."/>
            <person name="Andreopoulos B."/>
            <person name="Barry K.W."/>
            <person name="Bonito G."/>
            <person name="Buee M."/>
            <person name="Carver A."/>
            <person name="Chen C."/>
            <person name="Cichocki N."/>
            <person name="Clum A."/>
            <person name="Culley D."/>
            <person name="Crous P.W."/>
            <person name="Fauchery L."/>
            <person name="Girlanda M."/>
            <person name="Hayes R."/>
            <person name="Keri Z."/>
            <person name="Labutti K."/>
            <person name="Lipzen A."/>
            <person name="Lombard V."/>
            <person name="Magnuson J."/>
            <person name="Maillard F."/>
            <person name="Morin E."/>
            <person name="Murat C."/>
            <person name="Nolan M."/>
            <person name="Ohm R."/>
            <person name="Pangilinan J."/>
            <person name="Pereira M."/>
            <person name="Perotto S."/>
            <person name="Peter M."/>
            <person name="Riley R."/>
            <person name="Sitrit Y."/>
            <person name="Stielow B."/>
            <person name="Szollosi G."/>
            <person name="Zifcakova L."/>
            <person name="Stursova M."/>
            <person name="Spatafora J.W."/>
            <person name="Tedersoo L."/>
            <person name="Vaario L.-M."/>
            <person name="Yamada A."/>
            <person name="Yan M."/>
            <person name="Wang P."/>
            <person name="Xu J."/>
            <person name="Bruns T."/>
            <person name="Baldrian P."/>
            <person name="Vilgalys R."/>
            <person name="Henrissat B."/>
            <person name="Grigoriev I.V."/>
            <person name="Hibbett D."/>
            <person name="Nagy L.G."/>
            <person name="Martin F.M."/>
        </authorList>
    </citation>
    <scope>NUCLEOTIDE SEQUENCE</scope>
    <source>
        <strain evidence="1">P2</strain>
    </source>
</reference>
<keyword evidence="2" id="KW-1185">Reference proteome</keyword>
<accession>A0ACB6ZVP1</accession>
<sequence>MAYARAHSLETNYTFHESHGWESVAVSNPRFRRSLSGSDATNTPEAGLLSLASKRAKKPSLADTLVHTINSAWNGLRGFGHSEKVKITWYTGQDLENPSCWAEPTWAPTDESFACALTLEGWVSKPSCFEFLELCNGPERCIFVRVVDSCQGCDPGSRHVDLTMAAFQALGDLDTGIMHVNMRLASRPTQWFERLWGPET</sequence>
<proteinExistence type="predicted"/>
<reference evidence="1" key="2">
    <citation type="journal article" date="2020" name="Nat. Commun.">
        <title>Large-scale genome sequencing of mycorrhizal fungi provides insights into the early evolution of symbiotic traits.</title>
        <authorList>
            <person name="Miyauchi S."/>
            <person name="Kiss E."/>
            <person name="Kuo A."/>
            <person name="Drula E."/>
            <person name="Kohler A."/>
            <person name="Sanchez-Garcia M."/>
            <person name="Morin E."/>
            <person name="Andreopoulos B."/>
            <person name="Barry K.W."/>
            <person name="Bonito G."/>
            <person name="Buee M."/>
            <person name="Carver A."/>
            <person name="Chen C."/>
            <person name="Cichocki N."/>
            <person name="Clum A."/>
            <person name="Culley D."/>
            <person name="Crous P.W."/>
            <person name="Fauchery L."/>
            <person name="Girlanda M."/>
            <person name="Hayes R.D."/>
            <person name="Keri Z."/>
            <person name="LaButti K."/>
            <person name="Lipzen A."/>
            <person name="Lombard V."/>
            <person name="Magnuson J."/>
            <person name="Maillard F."/>
            <person name="Murat C."/>
            <person name="Nolan M."/>
            <person name="Ohm R.A."/>
            <person name="Pangilinan J."/>
            <person name="Pereira M.F."/>
            <person name="Perotto S."/>
            <person name="Peter M."/>
            <person name="Pfister S."/>
            <person name="Riley R."/>
            <person name="Sitrit Y."/>
            <person name="Stielow J.B."/>
            <person name="Szollosi G."/>
            <person name="Zifcakova L."/>
            <person name="Stursova M."/>
            <person name="Spatafora J.W."/>
            <person name="Tedersoo L."/>
            <person name="Vaario L.M."/>
            <person name="Yamada A."/>
            <person name="Yan M."/>
            <person name="Wang P."/>
            <person name="Xu J."/>
            <person name="Bruns T."/>
            <person name="Baldrian P."/>
            <person name="Vilgalys R."/>
            <person name="Dunand C."/>
            <person name="Henrissat B."/>
            <person name="Grigoriev I.V."/>
            <person name="Hibbett D."/>
            <person name="Nagy L.G."/>
            <person name="Martin F.M."/>
        </authorList>
    </citation>
    <scope>NUCLEOTIDE SEQUENCE</scope>
    <source>
        <strain evidence="1">P2</strain>
    </source>
</reference>
<evidence type="ECO:0000313" key="1">
    <source>
        <dbReference type="EMBL" id="KAF9653460.1"/>
    </source>
</evidence>
<comment type="caution">
    <text evidence="1">The sequence shown here is derived from an EMBL/GenBank/DDBJ whole genome shotgun (WGS) entry which is preliminary data.</text>
</comment>
<organism evidence="1 2">
    <name type="scientific">Thelephora ganbajun</name>
    <name type="common">Ganba fungus</name>
    <dbReference type="NCBI Taxonomy" id="370292"/>
    <lineage>
        <taxon>Eukaryota</taxon>
        <taxon>Fungi</taxon>
        <taxon>Dikarya</taxon>
        <taxon>Basidiomycota</taxon>
        <taxon>Agaricomycotina</taxon>
        <taxon>Agaricomycetes</taxon>
        <taxon>Thelephorales</taxon>
        <taxon>Thelephoraceae</taxon>
        <taxon>Thelephora</taxon>
    </lineage>
</organism>
<name>A0ACB6ZVP1_THEGA</name>
<dbReference type="EMBL" id="MU117964">
    <property type="protein sequence ID" value="KAF9653460.1"/>
    <property type="molecule type" value="Genomic_DNA"/>
</dbReference>
<gene>
    <name evidence="1" type="ORF">BDM02DRAFT_3153258</name>
</gene>